<dbReference type="Proteomes" id="UP001500051">
    <property type="component" value="Unassembled WGS sequence"/>
</dbReference>
<evidence type="ECO:0000313" key="1">
    <source>
        <dbReference type="EMBL" id="GAA3700136.1"/>
    </source>
</evidence>
<comment type="caution">
    <text evidence="1">The sequence shown here is derived from an EMBL/GenBank/DDBJ whole genome shotgun (WGS) entry which is preliminary data.</text>
</comment>
<protein>
    <submittedName>
        <fullName evidence="1">Uncharacterized protein</fullName>
    </submittedName>
</protein>
<evidence type="ECO:0000313" key="2">
    <source>
        <dbReference type="Proteomes" id="UP001500051"/>
    </source>
</evidence>
<dbReference type="EMBL" id="BAAAYX010000004">
    <property type="protein sequence ID" value="GAA3700136.1"/>
    <property type="molecule type" value="Genomic_DNA"/>
</dbReference>
<accession>A0ABP7D390</accession>
<reference evidence="2" key="1">
    <citation type="journal article" date="2019" name="Int. J. Syst. Evol. Microbiol.">
        <title>The Global Catalogue of Microorganisms (GCM) 10K type strain sequencing project: providing services to taxonomists for standard genome sequencing and annotation.</title>
        <authorList>
            <consortium name="The Broad Institute Genomics Platform"/>
            <consortium name="The Broad Institute Genome Sequencing Center for Infectious Disease"/>
            <person name="Wu L."/>
            <person name="Ma J."/>
        </authorList>
    </citation>
    <scope>NUCLEOTIDE SEQUENCE [LARGE SCALE GENOMIC DNA]</scope>
    <source>
        <strain evidence="2">JCM 16548</strain>
    </source>
</reference>
<keyword evidence="2" id="KW-1185">Reference proteome</keyword>
<sequence>MSFVSSLRSRSQVRRNRRALERAVADAPTPSMRDEILLAAQRSGISTRF</sequence>
<name>A0ABP7D390_9ACTN</name>
<proteinExistence type="predicted"/>
<organism evidence="1 2">
    <name type="scientific">Microlunatus aurantiacus</name>
    <dbReference type="NCBI Taxonomy" id="446786"/>
    <lineage>
        <taxon>Bacteria</taxon>
        <taxon>Bacillati</taxon>
        <taxon>Actinomycetota</taxon>
        <taxon>Actinomycetes</taxon>
        <taxon>Propionibacteriales</taxon>
        <taxon>Propionibacteriaceae</taxon>
        <taxon>Microlunatus</taxon>
    </lineage>
</organism>
<gene>
    <name evidence="1" type="ORF">GCM10022204_16020</name>
</gene>
<dbReference type="RefSeq" id="WP_344811800.1">
    <property type="nucleotide sequence ID" value="NZ_BAAAYX010000004.1"/>
</dbReference>